<gene>
    <name evidence="2" type="ORF">HW542_08245</name>
</gene>
<comment type="caution">
    <text evidence="2">The sequence shown here is derived from an EMBL/GenBank/DDBJ whole genome shotgun (WGS) entry which is preliminary data.</text>
</comment>
<reference evidence="2 3" key="1">
    <citation type="submission" date="2020-06" db="EMBL/GenBank/DDBJ databases">
        <title>Synonyms of Asaia species.</title>
        <authorList>
            <person name="Sombolestani A."/>
        </authorList>
    </citation>
    <scope>NUCLEOTIDE SEQUENCE [LARGE SCALE GENOMIC DNA]</scope>
    <source>
        <strain evidence="2 3">LMG 27047</strain>
    </source>
</reference>
<feature type="region of interest" description="Disordered" evidence="1">
    <location>
        <begin position="288"/>
        <end position="338"/>
    </location>
</feature>
<dbReference type="RefSeq" id="WP_267310133.1">
    <property type="nucleotide sequence ID" value="NZ_JABXXV010000004.1"/>
</dbReference>
<keyword evidence="3" id="KW-1185">Reference proteome</keyword>
<protein>
    <submittedName>
        <fullName evidence="2">Uncharacterized protein</fullName>
    </submittedName>
</protein>
<dbReference type="EMBL" id="JABXXV010000004">
    <property type="protein sequence ID" value="NVN46801.1"/>
    <property type="molecule type" value="Genomic_DNA"/>
</dbReference>
<evidence type="ECO:0000313" key="2">
    <source>
        <dbReference type="EMBL" id="NVN46801.1"/>
    </source>
</evidence>
<organism evidence="2 3">
    <name type="scientific">Asaia spathodeae</name>
    <dbReference type="NCBI Taxonomy" id="657016"/>
    <lineage>
        <taxon>Bacteria</taxon>
        <taxon>Pseudomonadati</taxon>
        <taxon>Pseudomonadota</taxon>
        <taxon>Alphaproteobacteria</taxon>
        <taxon>Acetobacterales</taxon>
        <taxon>Acetobacteraceae</taxon>
        <taxon>Asaia</taxon>
    </lineage>
</organism>
<feature type="compositionally biased region" description="Low complexity" evidence="1">
    <location>
        <begin position="119"/>
        <end position="129"/>
    </location>
</feature>
<accession>A0ABX2P4M2</accession>
<evidence type="ECO:0000313" key="3">
    <source>
        <dbReference type="Proteomes" id="UP001516351"/>
    </source>
</evidence>
<dbReference type="Proteomes" id="UP001516351">
    <property type="component" value="Unassembled WGS sequence"/>
</dbReference>
<sequence>MIRPFTIFCAFLAGGSGMFLYTKKHETTVLDQHITTVVQKTERVRQQTAMLRTQWALLNQPDRLSALSTRFLGQLHPMAPTQYVRLASMIDSLPAPSTKPAFRDPRESLSVAVSNAPAAAPATVAAPRAPEQRAPEPKASVAPAPRDNTSALIASAEMPHHRPAPVGNPGAVIPAADAPVASAPRVALASATPRVAPVARTAATPHSTRLMPPAPRPTIELAQQSSHPHVVSDELGQAAHHSHRYDAVVHATTRSTTAQSSSDDLAVRLATFRGNRPQATAATTWRNPRVAAPAHAARQNVDVAIQPAKPHHVQSDSGSSSSLAGYGDALPPPTPLAN</sequence>
<evidence type="ECO:0000256" key="1">
    <source>
        <dbReference type="SAM" id="MobiDB-lite"/>
    </source>
</evidence>
<feature type="region of interest" description="Disordered" evidence="1">
    <location>
        <begin position="119"/>
        <end position="145"/>
    </location>
</feature>
<feature type="compositionally biased region" description="Low complexity" evidence="1">
    <location>
        <begin position="315"/>
        <end position="329"/>
    </location>
</feature>
<proteinExistence type="predicted"/>
<name>A0ABX2P4M2_9PROT</name>